<protein>
    <submittedName>
        <fullName evidence="1">Uncharacterized protein</fullName>
    </submittedName>
</protein>
<proteinExistence type="predicted"/>
<organism evidence="1">
    <name type="scientific">hydrothermal vent metagenome</name>
    <dbReference type="NCBI Taxonomy" id="652676"/>
    <lineage>
        <taxon>unclassified sequences</taxon>
        <taxon>metagenomes</taxon>
        <taxon>ecological metagenomes</taxon>
    </lineage>
</organism>
<gene>
    <name evidence="1" type="ORF">MNBD_PLANCTO03-814</name>
</gene>
<evidence type="ECO:0000313" key="1">
    <source>
        <dbReference type="EMBL" id="VAX41769.1"/>
    </source>
</evidence>
<sequence>MAACGSVVLDINESAPNDLAQRVVESIDKGPNPLWETPRIDSPFHVHNLCKAHFSRNFHK</sequence>
<name>A0A3B1DHB1_9ZZZZ</name>
<accession>A0A3B1DHB1</accession>
<dbReference type="AlphaFoldDB" id="A0A3B1DHB1"/>
<dbReference type="EMBL" id="UOGK01000590">
    <property type="protein sequence ID" value="VAX41769.1"/>
    <property type="molecule type" value="Genomic_DNA"/>
</dbReference>
<reference evidence="1" key="1">
    <citation type="submission" date="2018-06" db="EMBL/GenBank/DDBJ databases">
        <authorList>
            <person name="Zhirakovskaya E."/>
        </authorList>
    </citation>
    <scope>NUCLEOTIDE SEQUENCE</scope>
</reference>